<dbReference type="PROSITE" id="PS01332">
    <property type="entry name" value="HTH_RRF2_1"/>
    <property type="match status" value="1"/>
</dbReference>
<keyword evidence="1" id="KW-0238">DNA-binding</keyword>
<dbReference type="FunFam" id="1.10.10.10:FF:000164">
    <property type="entry name" value="Transcriptional regulator, Rrf2 family"/>
    <property type="match status" value="1"/>
</dbReference>
<dbReference type="Pfam" id="PF02082">
    <property type="entry name" value="Rrf2"/>
    <property type="match status" value="1"/>
</dbReference>
<sequence>MTISESIAKILLPRKLVGIGGGGVKLSTRGEYGLRAMFDLAQHYGEGPIPIKSVAERQDISEHYLEQLIAVLRKAGLVKSIRGAQGGYVLSREPEEITVGDIIRVLEGPIAPVECLNTAEGESCERAETCVTRGIWEKVRDSISDVLDSFTLADMVAKANQMRQDSKYYMYYI</sequence>
<dbReference type="SUPFAM" id="SSF46785">
    <property type="entry name" value="Winged helix' DNA-binding domain"/>
    <property type="match status" value="1"/>
</dbReference>
<dbReference type="EMBL" id="DF238840">
    <property type="protein sequence ID" value="GAF24785.1"/>
    <property type="molecule type" value="Genomic_DNA"/>
</dbReference>
<protein>
    <submittedName>
        <fullName evidence="2">Predicted transcriptional regulator</fullName>
    </submittedName>
</protein>
<dbReference type="InterPro" id="IPR036390">
    <property type="entry name" value="WH_DNA-bd_sf"/>
</dbReference>
<gene>
    <name evidence="2" type="ORF">MTY_0113</name>
</gene>
<dbReference type="Gene3D" id="1.10.10.10">
    <property type="entry name" value="Winged helix-like DNA-binding domain superfamily/Winged helix DNA-binding domain"/>
    <property type="match status" value="1"/>
</dbReference>
<name>A0A0S6U6P2_NEOTH</name>
<evidence type="ECO:0000313" key="2">
    <source>
        <dbReference type="EMBL" id="GAF24785.1"/>
    </source>
</evidence>
<proteinExistence type="predicted"/>
<reference evidence="2" key="1">
    <citation type="journal article" date="2014" name="Gene">
        <title>Genome-guided analysis of transformation efficiency and carbon dioxide assimilation by Moorella thermoacetica Y72.</title>
        <authorList>
            <person name="Tsukahara K."/>
            <person name="Kita A."/>
            <person name="Nakashimada Y."/>
            <person name="Hoshino T."/>
            <person name="Murakami K."/>
        </authorList>
    </citation>
    <scope>NUCLEOTIDE SEQUENCE [LARGE SCALE GENOMIC DNA]</scope>
    <source>
        <strain evidence="2">Y72</strain>
    </source>
</reference>
<dbReference type="InterPro" id="IPR000944">
    <property type="entry name" value="Tscrpt_reg_Rrf2"/>
</dbReference>
<dbReference type="InterPro" id="IPR036388">
    <property type="entry name" value="WH-like_DNA-bd_sf"/>
</dbReference>
<dbReference type="GO" id="GO:0003677">
    <property type="term" value="F:DNA binding"/>
    <property type="evidence" value="ECO:0007669"/>
    <property type="project" value="UniProtKB-KW"/>
</dbReference>
<dbReference type="PANTHER" id="PTHR33221">
    <property type="entry name" value="WINGED HELIX-TURN-HELIX TRANSCRIPTIONAL REGULATOR, RRF2 FAMILY"/>
    <property type="match status" value="1"/>
</dbReference>
<dbReference type="Proteomes" id="UP000063718">
    <property type="component" value="Unassembled WGS sequence"/>
</dbReference>
<dbReference type="GO" id="GO:0005829">
    <property type="term" value="C:cytosol"/>
    <property type="evidence" value="ECO:0007669"/>
    <property type="project" value="TreeGrafter"/>
</dbReference>
<dbReference type="GO" id="GO:0003700">
    <property type="term" value="F:DNA-binding transcription factor activity"/>
    <property type="evidence" value="ECO:0007669"/>
    <property type="project" value="TreeGrafter"/>
</dbReference>
<evidence type="ECO:0000256" key="1">
    <source>
        <dbReference type="ARBA" id="ARBA00023125"/>
    </source>
</evidence>
<dbReference type="PANTHER" id="PTHR33221:SF5">
    <property type="entry name" value="HTH-TYPE TRANSCRIPTIONAL REGULATOR ISCR"/>
    <property type="match status" value="1"/>
</dbReference>
<dbReference type="PROSITE" id="PS51197">
    <property type="entry name" value="HTH_RRF2_2"/>
    <property type="match status" value="1"/>
</dbReference>
<dbReference type="NCBIfam" id="TIGR00738">
    <property type="entry name" value="rrf2_super"/>
    <property type="match status" value="1"/>
</dbReference>
<dbReference type="InterPro" id="IPR030489">
    <property type="entry name" value="TR_Rrf2-type_CS"/>
</dbReference>
<dbReference type="AlphaFoldDB" id="A0A0S6U6P2"/>
<accession>A0A0S6U6P2</accession>
<organism evidence="2">
    <name type="scientific">Moorella thermoacetica Y72</name>
    <dbReference type="NCBI Taxonomy" id="1325331"/>
    <lineage>
        <taxon>Bacteria</taxon>
        <taxon>Bacillati</taxon>
        <taxon>Bacillota</taxon>
        <taxon>Clostridia</taxon>
        <taxon>Neomoorellales</taxon>
        <taxon>Neomoorellaceae</taxon>
        <taxon>Neomoorella</taxon>
    </lineage>
</organism>